<accession>A0A1G7X4L4</accession>
<dbReference type="SUPFAM" id="SSF50447">
    <property type="entry name" value="Translation proteins"/>
    <property type="match status" value="1"/>
</dbReference>
<dbReference type="InterPro" id="IPR027417">
    <property type="entry name" value="P-loop_NTPase"/>
</dbReference>
<dbReference type="STRING" id="1121419.SAMN05443529_106105"/>
<evidence type="ECO:0000256" key="4">
    <source>
        <dbReference type="ARBA" id="ARBA00022741"/>
    </source>
</evidence>
<dbReference type="SUPFAM" id="SSF50465">
    <property type="entry name" value="EF-Tu/eEF-1alpha/eIF2-gamma C-terminal domain"/>
    <property type="match status" value="1"/>
</dbReference>
<evidence type="ECO:0000256" key="2">
    <source>
        <dbReference type="ARBA" id="ARBA00015953"/>
    </source>
</evidence>
<keyword evidence="6" id="KW-0342">GTP-binding</keyword>
<comment type="subcellular location">
    <subcellularLocation>
        <location evidence="1">Cytoplasm</location>
    </subcellularLocation>
</comment>
<dbReference type="InterPro" id="IPR004535">
    <property type="entry name" value="Transl_elong_SelB"/>
</dbReference>
<dbReference type="AlphaFoldDB" id="A0A1G7X4L4"/>
<dbReference type="Gene3D" id="3.40.50.300">
    <property type="entry name" value="P-loop containing nucleotide triphosphate hydrolases"/>
    <property type="match status" value="1"/>
</dbReference>
<keyword evidence="11" id="KW-1185">Reference proteome</keyword>
<dbReference type="Gene3D" id="1.10.10.2770">
    <property type="match status" value="1"/>
</dbReference>
<keyword evidence="3" id="KW-0963">Cytoplasm</keyword>
<dbReference type="GO" id="GO:0003723">
    <property type="term" value="F:RNA binding"/>
    <property type="evidence" value="ECO:0007669"/>
    <property type="project" value="InterPro"/>
</dbReference>
<dbReference type="InterPro" id="IPR036388">
    <property type="entry name" value="WH-like_DNA-bd_sf"/>
</dbReference>
<dbReference type="CDD" id="cd04171">
    <property type="entry name" value="SelB"/>
    <property type="match status" value="1"/>
</dbReference>
<evidence type="ECO:0000256" key="5">
    <source>
        <dbReference type="ARBA" id="ARBA00022917"/>
    </source>
</evidence>
<dbReference type="GO" id="GO:0003924">
    <property type="term" value="F:GTPase activity"/>
    <property type="evidence" value="ECO:0007669"/>
    <property type="project" value="InterPro"/>
</dbReference>
<dbReference type="GO" id="GO:0003746">
    <property type="term" value="F:translation elongation factor activity"/>
    <property type="evidence" value="ECO:0007669"/>
    <property type="project" value="UniProtKB-KW"/>
</dbReference>
<dbReference type="InterPro" id="IPR005225">
    <property type="entry name" value="Small_GTP-bd"/>
</dbReference>
<evidence type="ECO:0000256" key="7">
    <source>
        <dbReference type="ARBA" id="ARBA00025526"/>
    </source>
</evidence>
<dbReference type="Pfam" id="PF03144">
    <property type="entry name" value="GTP_EFTU_D2"/>
    <property type="match status" value="1"/>
</dbReference>
<evidence type="ECO:0000256" key="8">
    <source>
        <dbReference type="ARBA" id="ARBA00031615"/>
    </source>
</evidence>
<dbReference type="InterPro" id="IPR004161">
    <property type="entry name" value="EFTu-like_2"/>
</dbReference>
<dbReference type="NCBIfam" id="TIGR00231">
    <property type="entry name" value="small_GTP"/>
    <property type="match status" value="1"/>
</dbReference>
<dbReference type="Pfam" id="PF09107">
    <property type="entry name" value="WHD_3rd_SelB"/>
    <property type="match status" value="1"/>
</dbReference>
<dbReference type="Pfam" id="PF00009">
    <property type="entry name" value="GTP_EFTU"/>
    <property type="match status" value="1"/>
</dbReference>
<feature type="domain" description="Tr-type G" evidence="9">
    <location>
        <begin position="3"/>
        <end position="176"/>
    </location>
</feature>
<dbReference type="PRINTS" id="PR00315">
    <property type="entry name" value="ELONGATNFCT"/>
</dbReference>
<dbReference type="InterPro" id="IPR036390">
    <property type="entry name" value="WH_DNA-bd_sf"/>
</dbReference>
<evidence type="ECO:0000256" key="3">
    <source>
        <dbReference type="ARBA" id="ARBA00022490"/>
    </source>
</evidence>
<dbReference type="GO" id="GO:0005829">
    <property type="term" value="C:cytosol"/>
    <property type="evidence" value="ECO:0007669"/>
    <property type="project" value="TreeGrafter"/>
</dbReference>
<dbReference type="InterPro" id="IPR009001">
    <property type="entry name" value="Transl_elong_EF1A/Init_IF2_C"/>
</dbReference>
<dbReference type="Proteomes" id="UP000198656">
    <property type="component" value="Unassembled WGS sequence"/>
</dbReference>
<protein>
    <recommendedName>
        <fullName evidence="2">Selenocysteine-specific elongation factor</fullName>
    </recommendedName>
    <alternativeName>
        <fullName evidence="8">SelB translation factor</fullName>
    </alternativeName>
</protein>
<dbReference type="Gene3D" id="1.10.10.10">
    <property type="entry name" value="Winged helix-like DNA-binding domain superfamily/Winged helix DNA-binding domain"/>
    <property type="match status" value="1"/>
</dbReference>
<dbReference type="InterPro" id="IPR031157">
    <property type="entry name" value="G_TR_CS"/>
</dbReference>
<dbReference type="PROSITE" id="PS51722">
    <property type="entry name" value="G_TR_2"/>
    <property type="match status" value="1"/>
</dbReference>
<evidence type="ECO:0000256" key="1">
    <source>
        <dbReference type="ARBA" id="ARBA00004496"/>
    </source>
</evidence>
<dbReference type="InterPro" id="IPR009000">
    <property type="entry name" value="Transl_B-barrel_sf"/>
</dbReference>
<dbReference type="PANTHER" id="PTHR43721">
    <property type="entry name" value="ELONGATION FACTOR TU-RELATED"/>
    <property type="match status" value="1"/>
</dbReference>
<comment type="function">
    <text evidence="7">Translation factor necessary for the incorporation of selenocysteine into proteins. It probably replaces EF-Tu for the insertion of selenocysteine directed by the UGA codon. SelB binds GTP and GDP.</text>
</comment>
<dbReference type="CDD" id="cd03696">
    <property type="entry name" value="SelB_II"/>
    <property type="match status" value="1"/>
</dbReference>
<evidence type="ECO:0000313" key="11">
    <source>
        <dbReference type="Proteomes" id="UP000198656"/>
    </source>
</evidence>
<dbReference type="InterPro" id="IPR000795">
    <property type="entry name" value="T_Tr_GTP-bd_dom"/>
</dbReference>
<dbReference type="GO" id="GO:0005525">
    <property type="term" value="F:GTP binding"/>
    <property type="evidence" value="ECO:0007669"/>
    <property type="project" value="UniProtKB-KW"/>
</dbReference>
<dbReference type="PROSITE" id="PS00301">
    <property type="entry name" value="G_TR_1"/>
    <property type="match status" value="1"/>
</dbReference>
<keyword evidence="5" id="KW-0648">Protein biosynthesis</keyword>
<sequence>MGERHYLVGTAGHVDHGKTELIRALSGMDTDRLKEEKQRGISIELGFAHMLLPSGRQVGMIDVPGHERFVRQMLAGASGMDVVLLVIAADEGIMPQTQEHIDILTLLGIPRGIVVINKADLVDNEWLDLMDEEIHNKLKDTAFNQAQICRVSALTGQGIDDLRDIIDNLLSDVESKKSTGPVRMPIDRVFSIQGFGTVVTGTLHSGTIELGQELAIEPSNIQSKVRSLQVYNKKVNFAGAGQRVAVNLAGVDVSEVVRGSVLVKPKVFKVGKILDLKVTNLTTAEKPLVQRQRVRFHIGTTEILGRLHLLEHKEINPGGEGFAQILLEEPVLAAPGDRFVLRFYSPTFTIAGGKILDVSELKLKRFKESVLAQLRIKDQGDPLDLLEREMDEPRAAKDLANRLHVNLDDLVENLKSLEEQERLEIWAEDDVALYWAKKDAETWREKLLKVVKANEQEFPLRGGISREELKTRLGILWSHRRWQMILEQGSARKFYKISGSKVQTNEGAQIPLSIMKGLNDLRSLWQTIKFMPPELSSAAEKCGIGKAEIQEYAGYLCDQGEWVSISGFYFKSEDIQKAKQSLIELLGLKGEVGVAEVRELWETSRKYTVPLLEYFDQQRVTQRKGDKRILGKI</sequence>
<proteinExistence type="predicted"/>
<gene>
    <name evidence="10" type="ORF">SAMN05443529_106105</name>
</gene>
<dbReference type="EMBL" id="FNCP01000006">
    <property type="protein sequence ID" value="SDG78500.1"/>
    <property type="molecule type" value="Genomic_DNA"/>
</dbReference>
<dbReference type="PANTHER" id="PTHR43721:SF22">
    <property type="entry name" value="ELONGATION FACTOR TU, MITOCHONDRIAL"/>
    <property type="match status" value="1"/>
</dbReference>
<dbReference type="OrthoDB" id="9804504at2"/>
<evidence type="ECO:0000313" key="10">
    <source>
        <dbReference type="EMBL" id="SDG78500.1"/>
    </source>
</evidence>
<dbReference type="InterPro" id="IPR050055">
    <property type="entry name" value="EF-Tu_GTPase"/>
</dbReference>
<dbReference type="NCBIfam" id="TIGR00475">
    <property type="entry name" value="selB"/>
    <property type="match status" value="1"/>
</dbReference>
<dbReference type="Pfam" id="PF25461">
    <property type="entry name" value="Beta-barrel_SelB"/>
    <property type="match status" value="1"/>
</dbReference>
<dbReference type="Gene3D" id="2.40.30.10">
    <property type="entry name" value="Translation factors"/>
    <property type="match status" value="1"/>
</dbReference>
<dbReference type="SUPFAM" id="SSF46785">
    <property type="entry name" value="Winged helix' DNA-binding domain"/>
    <property type="match status" value="2"/>
</dbReference>
<name>A0A1G7X4L4_9FIRM</name>
<reference evidence="11" key="1">
    <citation type="submission" date="2016-10" db="EMBL/GenBank/DDBJ databases">
        <authorList>
            <person name="Varghese N."/>
            <person name="Submissions S."/>
        </authorList>
    </citation>
    <scope>NUCLEOTIDE SEQUENCE [LARGE SCALE GENOMIC DNA]</scope>
    <source>
        <strain evidence="11">DSM 8344</strain>
    </source>
</reference>
<keyword evidence="4" id="KW-0547">Nucleotide-binding</keyword>
<dbReference type="InterPro" id="IPR015191">
    <property type="entry name" value="SelB_WHD4"/>
</dbReference>
<evidence type="ECO:0000256" key="6">
    <source>
        <dbReference type="ARBA" id="ARBA00023134"/>
    </source>
</evidence>
<dbReference type="SUPFAM" id="SSF52540">
    <property type="entry name" value="P-loop containing nucleoside triphosphate hydrolases"/>
    <property type="match status" value="1"/>
</dbReference>
<evidence type="ECO:0000259" key="9">
    <source>
        <dbReference type="PROSITE" id="PS51722"/>
    </source>
</evidence>
<dbReference type="GO" id="GO:0001514">
    <property type="term" value="P:selenocysteine incorporation"/>
    <property type="evidence" value="ECO:0007669"/>
    <property type="project" value="InterPro"/>
</dbReference>
<dbReference type="CDD" id="cd15491">
    <property type="entry name" value="selB_III"/>
    <property type="match status" value="1"/>
</dbReference>
<dbReference type="InterPro" id="IPR057335">
    <property type="entry name" value="Beta-barrel_SelB"/>
</dbReference>
<keyword evidence="10" id="KW-0251">Elongation factor</keyword>
<dbReference type="RefSeq" id="WP_092331681.1">
    <property type="nucleotide sequence ID" value="NZ_FNCP01000006.1"/>
</dbReference>
<organism evidence="10 11">
    <name type="scientific">Desulfosporosinus hippei DSM 8344</name>
    <dbReference type="NCBI Taxonomy" id="1121419"/>
    <lineage>
        <taxon>Bacteria</taxon>
        <taxon>Bacillati</taxon>
        <taxon>Bacillota</taxon>
        <taxon>Clostridia</taxon>
        <taxon>Eubacteriales</taxon>
        <taxon>Desulfitobacteriaceae</taxon>
        <taxon>Desulfosporosinus</taxon>
    </lineage>
</organism>